<dbReference type="AlphaFoldDB" id="A0A8S1DVU8"/>
<feature type="transmembrane region" description="Helical" evidence="2">
    <location>
        <begin position="93"/>
        <end position="113"/>
    </location>
</feature>
<sequence length="296" mass="32224">MACDAWISIKILLFIMSVVCMLVKKVTDYDASRLFFLLEKLSYEWPLLTNVTWDEHGAAFVDITFGGFIIITAGLVVAAAAGELRRKSAMETFFLFVGALMFGAAGALILASIDQIPHQLIGHAAGLGVIALLTALLFLADLLLASRRRKRAPLLRRAVAATQTTFSPPPYPPEPMFASHAPPKTVYRVNSMDPMAEQTRPKWLESGGGGRDAGWGPSRGGYVMRTAQGWPKGGQSGGVEGGRGLDTADAGDSEIEFEPTAHLDIRTEGPKAQVINTHVLHKWLRRQRRHEHLPAA</sequence>
<feature type="region of interest" description="Disordered" evidence="1">
    <location>
        <begin position="229"/>
        <end position="250"/>
    </location>
</feature>
<keyword evidence="2" id="KW-0472">Membrane</keyword>
<organism evidence="3 4">
    <name type="scientific">Cloeon dipterum</name>
    <dbReference type="NCBI Taxonomy" id="197152"/>
    <lineage>
        <taxon>Eukaryota</taxon>
        <taxon>Metazoa</taxon>
        <taxon>Ecdysozoa</taxon>
        <taxon>Arthropoda</taxon>
        <taxon>Hexapoda</taxon>
        <taxon>Insecta</taxon>
        <taxon>Pterygota</taxon>
        <taxon>Palaeoptera</taxon>
        <taxon>Ephemeroptera</taxon>
        <taxon>Pisciforma</taxon>
        <taxon>Baetidae</taxon>
        <taxon>Cloeon</taxon>
    </lineage>
</organism>
<evidence type="ECO:0000256" key="1">
    <source>
        <dbReference type="SAM" id="MobiDB-lite"/>
    </source>
</evidence>
<accession>A0A8S1DVU8</accession>
<dbReference type="Proteomes" id="UP000494165">
    <property type="component" value="Unassembled WGS sequence"/>
</dbReference>
<name>A0A8S1DVU8_9INSE</name>
<keyword evidence="2" id="KW-0812">Transmembrane</keyword>
<feature type="compositionally biased region" description="Gly residues" evidence="1">
    <location>
        <begin position="231"/>
        <end position="244"/>
    </location>
</feature>
<reference evidence="3 4" key="1">
    <citation type="submission" date="2020-04" db="EMBL/GenBank/DDBJ databases">
        <authorList>
            <person name="Alioto T."/>
            <person name="Alioto T."/>
            <person name="Gomez Garrido J."/>
        </authorList>
    </citation>
    <scope>NUCLEOTIDE SEQUENCE [LARGE SCALE GENOMIC DNA]</scope>
</reference>
<protein>
    <submittedName>
        <fullName evidence="3">Uncharacterized protein</fullName>
    </submittedName>
</protein>
<evidence type="ECO:0000313" key="4">
    <source>
        <dbReference type="Proteomes" id="UP000494165"/>
    </source>
</evidence>
<comment type="caution">
    <text evidence="3">The sequence shown here is derived from an EMBL/GenBank/DDBJ whole genome shotgun (WGS) entry which is preliminary data.</text>
</comment>
<gene>
    <name evidence="3" type="ORF">CLODIP_2_CD10271</name>
</gene>
<evidence type="ECO:0000313" key="3">
    <source>
        <dbReference type="EMBL" id="CAB3384596.1"/>
    </source>
</evidence>
<proteinExistence type="predicted"/>
<keyword evidence="4" id="KW-1185">Reference proteome</keyword>
<feature type="transmembrane region" description="Helical" evidence="2">
    <location>
        <begin position="6"/>
        <end position="23"/>
    </location>
</feature>
<feature type="transmembrane region" description="Helical" evidence="2">
    <location>
        <begin position="59"/>
        <end position="81"/>
    </location>
</feature>
<feature type="transmembrane region" description="Helical" evidence="2">
    <location>
        <begin position="125"/>
        <end position="146"/>
    </location>
</feature>
<dbReference type="OrthoDB" id="8180835at2759"/>
<dbReference type="EMBL" id="CADEPI010000360">
    <property type="protein sequence ID" value="CAB3384596.1"/>
    <property type="molecule type" value="Genomic_DNA"/>
</dbReference>
<evidence type="ECO:0000256" key="2">
    <source>
        <dbReference type="SAM" id="Phobius"/>
    </source>
</evidence>
<keyword evidence="2" id="KW-1133">Transmembrane helix</keyword>